<proteinExistence type="predicted"/>
<keyword evidence="2" id="KW-1185">Reference proteome</keyword>
<protein>
    <submittedName>
        <fullName evidence="1">Uncharacterized protein</fullName>
    </submittedName>
</protein>
<evidence type="ECO:0000313" key="2">
    <source>
        <dbReference type="Proteomes" id="UP001162992"/>
    </source>
</evidence>
<comment type="caution">
    <text evidence="1">The sequence shown here is derived from an EMBL/GenBank/DDBJ whole genome shotgun (WGS) entry which is preliminary data.</text>
</comment>
<organism evidence="1 2">
    <name type="scientific">Diphasiastrum complanatum</name>
    <name type="common">Issler's clubmoss</name>
    <name type="synonym">Lycopodium complanatum</name>
    <dbReference type="NCBI Taxonomy" id="34168"/>
    <lineage>
        <taxon>Eukaryota</taxon>
        <taxon>Viridiplantae</taxon>
        <taxon>Streptophyta</taxon>
        <taxon>Embryophyta</taxon>
        <taxon>Tracheophyta</taxon>
        <taxon>Lycopodiopsida</taxon>
        <taxon>Lycopodiales</taxon>
        <taxon>Lycopodiaceae</taxon>
        <taxon>Lycopodioideae</taxon>
        <taxon>Diphasiastrum</taxon>
    </lineage>
</organism>
<sequence length="129" mass="14870">MLQHLLCIHSGWIWGESDVETWHLRGKQVCVGGRGVLWSLHTQVAEIGIKILRQGSTASPCERNWNTFSLIHTKRRNRLKHILVFVHFNLRVLDKIKAREFEKIELTLQQVEGERDEDPRRGPIASVGG</sequence>
<evidence type="ECO:0000313" key="1">
    <source>
        <dbReference type="EMBL" id="KAJ7529866.1"/>
    </source>
</evidence>
<gene>
    <name evidence="1" type="ORF">O6H91_15G069400</name>
</gene>
<accession>A0ACC2BJC9</accession>
<dbReference type="EMBL" id="CM055106">
    <property type="protein sequence ID" value="KAJ7529866.1"/>
    <property type="molecule type" value="Genomic_DNA"/>
</dbReference>
<reference evidence="2" key="1">
    <citation type="journal article" date="2024" name="Proc. Natl. Acad. Sci. U.S.A.">
        <title>Extraordinary preservation of gene collinearity over three hundred million years revealed in homosporous lycophytes.</title>
        <authorList>
            <person name="Li C."/>
            <person name="Wickell D."/>
            <person name="Kuo L.Y."/>
            <person name="Chen X."/>
            <person name="Nie B."/>
            <person name="Liao X."/>
            <person name="Peng D."/>
            <person name="Ji J."/>
            <person name="Jenkins J."/>
            <person name="Williams M."/>
            <person name="Shu S."/>
            <person name="Plott C."/>
            <person name="Barry K."/>
            <person name="Rajasekar S."/>
            <person name="Grimwood J."/>
            <person name="Han X."/>
            <person name="Sun S."/>
            <person name="Hou Z."/>
            <person name="He W."/>
            <person name="Dai G."/>
            <person name="Sun C."/>
            <person name="Schmutz J."/>
            <person name="Leebens-Mack J.H."/>
            <person name="Li F.W."/>
            <person name="Wang L."/>
        </authorList>
    </citation>
    <scope>NUCLEOTIDE SEQUENCE [LARGE SCALE GENOMIC DNA]</scope>
    <source>
        <strain evidence="2">cv. PW_Plant_1</strain>
    </source>
</reference>
<dbReference type="Proteomes" id="UP001162992">
    <property type="component" value="Chromosome 15"/>
</dbReference>
<name>A0ACC2BJC9_DIPCM</name>